<evidence type="ECO:0000256" key="1">
    <source>
        <dbReference type="SAM" id="MobiDB-lite"/>
    </source>
</evidence>
<name>A0AAN7V2B6_9PEZI</name>
<feature type="compositionally biased region" description="Polar residues" evidence="1">
    <location>
        <begin position="338"/>
        <end position="349"/>
    </location>
</feature>
<organism evidence="2 3">
    <name type="scientific">Xylaria bambusicola</name>
    <dbReference type="NCBI Taxonomy" id="326684"/>
    <lineage>
        <taxon>Eukaryota</taxon>
        <taxon>Fungi</taxon>
        <taxon>Dikarya</taxon>
        <taxon>Ascomycota</taxon>
        <taxon>Pezizomycotina</taxon>
        <taxon>Sordariomycetes</taxon>
        <taxon>Xylariomycetidae</taxon>
        <taxon>Xylariales</taxon>
        <taxon>Xylariaceae</taxon>
        <taxon>Xylaria</taxon>
    </lineage>
</organism>
<keyword evidence="3" id="KW-1185">Reference proteome</keyword>
<feature type="compositionally biased region" description="Low complexity" evidence="1">
    <location>
        <begin position="321"/>
        <end position="333"/>
    </location>
</feature>
<gene>
    <name evidence="2" type="ORF">RRF57_009108</name>
</gene>
<evidence type="ECO:0000313" key="3">
    <source>
        <dbReference type="Proteomes" id="UP001305414"/>
    </source>
</evidence>
<evidence type="ECO:0000313" key="2">
    <source>
        <dbReference type="EMBL" id="KAK5633394.1"/>
    </source>
</evidence>
<reference evidence="2 3" key="1">
    <citation type="submission" date="2023-10" db="EMBL/GenBank/DDBJ databases">
        <title>Draft genome sequence of Xylaria bambusicola isolate GMP-LS, the root and basal stem rot pathogen of sugarcane in Indonesia.</title>
        <authorList>
            <person name="Selvaraj P."/>
            <person name="Muralishankar V."/>
            <person name="Muruganantham S."/>
            <person name="Sp S."/>
            <person name="Haryani S."/>
            <person name="Lau K.J.X."/>
            <person name="Naqvi N.I."/>
        </authorList>
    </citation>
    <scope>NUCLEOTIDE SEQUENCE [LARGE SCALE GENOMIC DNA]</scope>
    <source>
        <strain evidence="2">GMP-LS</strain>
    </source>
</reference>
<sequence length="349" mass="37929">MYAAQTSGSLLSSLLSSLHLSYPQGLATLLLPVPASTTQGLATLLLPVLASTIFSSSDTGASADRTSHLWLVVSRRSRAALCTPHAILSPSKVPPSLIVLYTSSAASTEYRSDTSHNDPTTCWKPASWHTDTKFMASSYRFSARLSPVEQADRYASQGDFRLKSNPMRCSTVNGSFSQSLRSKELFEGSDRCDSPWPAKWNIVHVSKLARTSFLHGRSNVTLRTEPGRRFANLFTSSLANRRSEYLGVVPIDTSKASPDSKLRFFCEFRRAYRSALMDGLYDDTTLSSADSVDCGNGRPAACSGNKLSGPVGIHHMRGQLSSDGGSTNRSSSRIGRTATFQSHSNIRDI</sequence>
<dbReference type="AlphaFoldDB" id="A0AAN7V2B6"/>
<proteinExistence type="predicted"/>
<comment type="caution">
    <text evidence="2">The sequence shown here is derived from an EMBL/GenBank/DDBJ whole genome shotgun (WGS) entry which is preliminary data.</text>
</comment>
<dbReference type="Proteomes" id="UP001305414">
    <property type="component" value="Unassembled WGS sequence"/>
</dbReference>
<feature type="region of interest" description="Disordered" evidence="1">
    <location>
        <begin position="315"/>
        <end position="349"/>
    </location>
</feature>
<accession>A0AAN7V2B6</accession>
<dbReference type="EMBL" id="JAWHQM010000032">
    <property type="protein sequence ID" value="KAK5633394.1"/>
    <property type="molecule type" value="Genomic_DNA"/>
</dbReference>
<protein>
    <submittedName>
        <fullName evidence="2">Uncharacterized protein</fullName>
    </submittedName>
</protein>